<dbReference type="GO" id="GO:0008410">
    <property type="term" value="F:CoA-transferase activity"/>
    <property type="evidence" value="ECO:0007669"/>
    <property type="project" value="TreeGrafter"/>
</dbReference>
<evidence type="ECO:0000313" key="3">
    <source>
        <dbReference type="EMBL" id="SKC13940.1"/>
    </source>
</evidence>
<evidence type="ECO:0000256" key="1">
    <source>
        <dbReference type="ARBA" id="ARBA00022679"/>
    </source>
</evidence>
<evidence type="ECO:0000313" key="5">
    <source>
        <dbReference type="Proteomes" id="UP000190130"/>
    </source>
</evidence>
<dbReference type="PANTHER" id="PTHR48207:SF4">
    <property type="entry name" value="BLL6097 PROTEIN"/>
    <property type="match status" value="1"/>
</dbReference>
<dbReference type="Proteomes" id="UP000190130">
    <property type="component" value="Unassembled WGS sequence"/>
</dbReference>
<dbReference type="OrthoDB" id="9806585at2"/>
<organism evidence="2 4">
    <name type="scientific">Bosea thiooxidans</name>
    <dbReference type="NCBI Taxonomy" id="53254"/>
    <lineage>
        <taxon>Bacteria</taxon>
        <taxon>Pseudomonadati</taxon>
        <taxon>Pseudomonadota</taxon>
        <taxon>Alphaproteobacteria</taxon>
        <taxon>Hyphomicrobiales</taxon>
        <taxon>Boseaceae</taxon>
        <taxon>Bosea</taxon>
    </lineage>
</organism>
<name>A0A0Q3I0T0_9HYPH</name>
<dbReference type="Gene3D" id="3.30.1540.10">
    <property type="entry name" value="formyl-coa transferase, domain 3"/>
    <property type="match status" value="1"/>
</dbReference>
<dbReference type="Gene3D" id="3.40.50.10540">
    <property type="entry name" value="Crotonobetainyl-coa:carnitine coa-transferase, domain 1"/>
    <property type="match status" value="1"/>
</dbReference>
<dbReference type="RefSeq" id="WP_055730107.1">
    <property type="nucleotide sequence ID" value="NZ_FUYX01000018.1"/>
</dbReference>
<dbReference type="EMBL" id="LMAR01000067">
    <property type="protein sequence ID" value="KQK28583.1"/>
    <property type="molecule type" value="Genomic_DNA"/>
</dbReference>
<keyword evidence="1 3" id="KW-0808">Transferase</keyword>
<accession>A0A0Q3I0T0</accession>
<dbReference type="InterPro" id="IPR003673">
    <property type="entry name" value="CoA-Trfase_fam_III"/>
</dbReference>
<dbReference type="SUPFAM" id="SSF89796">
    <property type="entry name" value="CoA-transferase family III (CaiB/BaiF)"/>
    <property type="match status" value="1"/>
</dbReference>
<dbReference type="Proteomes" id="UP000051562">
    <property type="component" value="Unassembled WGS sequence"/>
</dbReference>
<evidence type="ECO:0000313" key="4">
    <source>
        <dbReference type="Proteomes" id="UP000051562"/>
    </source>
</evidence>
<protein>
    <submittedName>
        <fullName evidence="2">Carnitine dehydratase</fullName>
    </submittedName>
    <submittedName>
        <fullName evidence="3">Crotonobetainyl-CoA:carnitine CoA-transferase CaiB</fullName>
    </submittedName>
</protein>
<dbReference type="InterPro" id="IPR023606">
    <property type="entry name" value="CoA-Trfase_III_dom_1_sf"/>
</dbReference>
<dbReference type="EMBL" id="FUYX01000018">
    <property type="protein sequence ID" value="SKC13940.1"/>
    <property type="molecule type" value="Genomic_DNA"/>
</dbReference>
<reference evidence="2 4" key="1">
    <citation type="submission" date="2015-10" db="EMBL/GenBank/DDBJ databases">
        <title>Draft genome of Bosea thiooxidans.</title>
        <authorList>
            <person name="Wang X."/>
        </authorList>
    </citation>
    <scope>NUCLEOTIDE SEQUENCE [LARGE SCALE GENOMIC DNA]</scope>
    <source>
        <strain evidence="2 4">CGMCC 9174</strain>
    </source>
</reference>
<dbReference type="InterPro" id="IPR050483">
    <property type="entry name" value="CoA-transferase_III_domain"/>
</dbReference>
<evidence type="ECO:0000313" key="2">
    <source>
        <dbReference type="EMBL" id="KQK28583.1"/>
    </source>
</evidence>
<dbReference type="PANTHER" id="PTHR48207">
    <property type="entry name" value="SUCCINATE--HYDROXYMETHYLGLUTARATE COA-TRANSFERASE"/>
    <property type="match status" value="1"/>
</dbReference>
<dbReference type="AlphaFoldDB" id="A0A0Q3I0T0"/>
<dbReference type="InterPro" id="IPR044855">
    <property type="entry name" value="CoA-Trfase_III_dom3_sf"/>
</dbReference>
<sequence length="407" mass="44873">MSGALSGLRVLDFSHLLFGPFATQMLGDLGADVIKVERPVSGDLYRDLPPFFNRKVGDFENPSFLAWNRNKRSLAVDLKNPEGKKLLQDIAATADVFVQNFRPGVLDRLGFGYEELSRLNPRLIYCSGSGYGESGPYLERPGQDLLLQGLSGIMSMTGRSGVSPTPLGVAIADQLGSYHMIYGILAALYHRERTGRGQKVEVDLFRALLAHQTQEFVTTLNTGRVFERPNSGIAHPGMPAPFGVYRTKDGFLNIAMNPFARLVEALEAPELARFDDAETLFDRRDEVHAAIEAVTQTRTTAAWMERLLSFDLWCGEVLRQEEVPNDPQVKHMNAFTSYQHPVIGEVQTVNVPVTLSETPGKVERHAPMVGEHTVEILAELGFDGERIAALRNSGAVWVHPKADTAAA</sequence>
<dbReference type="STRING" id="53254.SAMN05660750_04640"/>
<dbReference type="Pfam" id="PF02515">
    <property type="entry name" value="CoA_transf_3"/>
    <property type="match status" value="1"/>
</dbReference>
<keyword evidence="4" id="KW-1185">Reference proteome</keyword>
<proteinExistence type="predicted"/>
<gene>
    <name evidence="2" type="ORF">ARD30_06655</name>
    <name evidence="3" type="ORF">SAMN05660750_04640</name>
</gene>
<reference evidence="3 5" key="2">
    <citation type="submission" date="2017-02" db="EMBL/GenBank/DDBJ databases">
        <authorList>
            <person name="Peterson S.W."/>
        </authorList>
    </citation>
    <scope>NUCLEOTIDE SEQUENCE [LARGE SCALE GENOMIC DNA]</scope>
    <source>
        <strain evidence="3 5">DSM 9653</strain>
    </source>
</reference>